<evidence type="ECO:0000259" key="4">
    <source>
        <dbReference type="PROSITE" id="PS51387"/>
    </source>
</evidence>
<dbReference type="PANTHER" id="PTHR46568:SF1">
    <property type="entry name" value="ALKYLDIHYDROXYACETONEPHOSPHATE SYNTHASE, PEROXISOMAL"/>
    <property type="match status" value="1"/>
</dbReference>
<protein>
    <submittedName>
        <fullName evidence="5">FAD-binding oxidoreductase</fullName>
    </submittedName>
</protein>
<evidence type="ECO:0000313" key="5">
    <source>
        <dbReference type="EMBL" id="GAA5228557.1"/>
    </source>
</evidence>
<gene>
    <name evidence="5" type="ORF">GCM10025778_30950</name>
</gene>
<dbReference type="InterPro" id="IPR016169">
    <property type="entry name" value="FAD-bd_PCMH_sub2"/>
</dbReference>
<keyword evidence="3" id="KW-0274">FAD</keyword>
<dbReference type="InterPro" id="IPR016166">
    <property type="entry name" value="FAD-bd_PCMH"/>
</dbReference>
<sequence>MVSYVTEEIPPSVWYGWGDPARAKALGEGALGFLRTTLGLSGVQRDNPPVEHSEVRLVPSALGEPALEELRGICGEEHVSTGRSERILHAGGKSTPDLLRIRGGDALGAPDAVIFPGSSEEVREVLGICVRRRIAVVAFGGGTSVVRGVEPLRGCFAAVLTLDMRRMSKLLDIDPLSRTASFEAGIRGPGIEAALEPHGFTMGHFPQSHQEATLGGYVATRSAGQASTGYGRSDALVKAVHLETPVGPMDVGSLAPGSAAGPKLLDVVVGSEGTMGVITSATVKIAPLPARKSYGAWSFPDFQAGAAALRMLEQDGVRGDMPHICRLSDTDETAATFKLGGFKTGALASYLRRRGQSSPALALFVWEGPKTETAARKRRSARILRAAGGVGLGPMPATAWERGRFSGPYLRDELLTRGVYVETLETAATWTKLAATYAAVRIAILAALEAGGGRGYVQTHVSHVYPDGASLYFTFLGGLEQDAQAQNARVKEAASNAIVATGATITHHHGVGRDHAPYLDAEIGELGIKVLTGIKETLDPSGIMNPGKLIPAPTNPAATKEKP</sequence>
<organism evidence="5 6">
    <name type="scientific">Paeniglutamicibacter antarcticus</name>
    <dbReference type="NCBI Taxonomy" id="494023"/>
    <lineage>
        <taxon>Bacteria</taxon>
        <taxon>Bacillati</taxon>
        <taxon>Actinomycetota</taxon>
        <taxon>Actinomycetes</taxon>
        <taxon>Micrococcales</taxon>
        <taxon>Micrococcaceae</taxon>
        <taxon>Paeniglutamicibacter</taxon>
    </lineage>
</organism>
<dbReference type="InterPro" id="IPR006094">
    <property type="entry name" value="Oxid_FAD_bind_N"/>
</dbReference>
<dbReference type="Gene3D" id="1.10.45.10">
    <property type="entry name" value="Vanillyl-alcohol Oxidase, Chain A, domain 4"/>
    <property type="match status" value="1"/>
</dbReference>
<dbReference type="InterPro" id="IPR016171">
    <property type="entry name" value="Vanillyl_alc_oxidase_C-sub2"/>
</dbReference>
<reference evidence="6" key="1">
    <citation type="journal article" date="2019" name="Int. J. Syst. Evol. Microbiol.">
        <title>The Global Catalogue of Microorganisms (GCM) 10K type strain sequencing project: providing services to taxonomists for standard genome sequencing and annotation.</title>
        <authorList>
            <consortium name="The Broad Institute Genomics Platform"/>
            <consortium name="The Broad Institute Genome Sequencing Center for Infectious Disease"/>
            <person name="Wu L."/>
            <person name="Ma J."/>
        </authorList>
    </citation>
    <scope>NUCLEOTIDE SEQUENCE [LARGE SCALE GENOMIC DNA]</scope>
    <source>
        <strain evidence="6">JCM 18952</strain>
    </source>
</reference>
<dbReference type="Pfam" id="PF01565">
    <property type="entry name" value="FAD_binding_4"/>
    <property type="match status" value="1"/>
</dbReference>
<keyword evidence="2" id="KW-0285">Flavoprotein</keyword>
<dbReference type="Pfam" id="PF02913">
    <property type="entry name" value="FAD-oxidase_C"/>
    <property type="match status" value="1"/>
</dbReference>
<dbReference type="InterPro" id="IPR025650">
    <property type="entry name" value="Alkyl-DHAP_Synthase"/>
</dbReference>
<dbReference type="PROSITE" id="PS51387">
    <property type="entry name" value="FAD_PCMH"/>
    <property type="match status" value="1"/>
</dbReference>
<dbReference type="Gene3D" id="3.30.300.330">
    <property type="match status" value="1"/>
</dbReference>
<evidence type="ECO:0000313" key="6">
    <source>
        <dbReference type="Proteomes" id="UP001501257"/>
    </source>
</evidence>
<evidence type="ECO:0000256" key="2">
    <source>
        <dbReference type="ARBA" id="ARBA00022630"/>
    </source>
</evidence>
<proteinExistence type="inferred from homology"/>
<dbReference type="SUPFAM" id="SSF55103">
    <property type="entry name" value="FAD-linked oxidases, C-terminal domain"/>
    <property type="match status" value="1"/>
</dbReference>
<dbReference type="Gene3D" id="3.30.465.10">
    <property type="match status" value="1"/>
</dbReference>
<dbReference type="InterPro" id="IPR016164">
    <property type="entry name" value="FAD-linked_Oxase-like_C"/>
</dbReference>
<name>A0ABP9TPM6_9MICC</name>
<dbReference type="PANTHER" id="PTHR46568">
    <property type="entry name" value="ALKYLDIHYDROXYACETONEPHOSPHATE SYNTHASE, PEROXISOMAL"/>
    <property type="match status" value="1"/>
</dbReference>
<dbReference type="SUPFAM" id="SSF56176">
    <property type="entry name" value="FAD-binding/transporter-associated domain-like"/>
    <property type="match status" value="1"/>
</dbReference>
<keyword evidence="6" id="KW-1185">Reference proteome</keyword>
<evidence type="ECO:0000256" key="1">
    <source>
        <dbReference type="ARBA" id="ARBA00008000"/>
    </source>
</evidence>
<feature type="domain" description="FAD-binding PCMH-type" evidence="4">
    <location>
        <begin position="106"/>
        <end position="288"/>
    </location>
</feature>
<evidence type="ECO:0000256" key="3">
    <source>
        <dbReference type="ARBA" id="ARBA00022827"/>
    </source>
</evidence>
<comment type="caution">
    <text evidence="5">The sequence shown here is derived from an EMBL/GenBank/DDBJ whole genome shotgun (WGS) entry which is preliminary data.</text>
</comment>
<dbReference type="EMBL" id="BAABLK010000080">
    <property type="protein sequence ID" value="GAA5228557.1"/>
    <property type="molecule type" value="Genomic_DNA"/>
</dbReference>
<dbReference type="InterPro" id="IPR036318">
    <property type="entry name" value="FAD-bd_PCMH-like_sf"/>
</dbReference>
<dbReference type="RefSeq" id="WP_210100652.1">
    <property type="nucleotide sequence ID" value="NZ_BAABLK010000080.1"/>
</dbReference>
<dbReference type="Proteomes" id="UP001501257">
    <property type="component" value="Unassembled WGS sequence"/>
</dbReference>
<accession>A0ABP9TPM6</accession>
<comment type="similarity">
    <text evidence="1">Belongs to the FAD-binding oxidoreductase/transferase type 4 family.</text>
</comment>
<dbReference type="Gene3D" id="3.30.70.3450">
    <property type="match status" value="1"/>
</dbReference>
<dbReference type="InterPro" id="IPR004113">
    <property type="entry name" value="FAD-bd_oxidored_4_C"/>
</dbReference>